<feature type="transmembrane region" description="Helical" evidence="1">
    <location>
        <begin position="50"/>
        <end position="72"/>
    </location>
</feature>
<feature type="transmembrane region" description="Helical" evidence="1">
    <location>
        <begin position="315"/>
        <end position="333"/>
    </location>
</feature>
<accession>A0A6C2CRJ0</accession>
<reference evidence="2 3" key="1">
    <citation type="submission" date="2019-01" db="EMBL/GenBank/DDBJ databases">
        <title>Zoogloea oleivorans genome sequencing and assembly.</title>
        <authorList>
            <person name="Tancsics A."/>
            <person name="Farkas M."/>
            <person name="Kriszt B."/>
            <person name="Maroti G."/>
            <person name="Horvath B."/>
        </authorList>
    </citation>
    <scope>NUCLEOTIDE SEQUENCE [LARGE SCALE GENOMIC DNA]</scope>
    <source>
        <strain evidence="2 3">Buc</strain>
    </source>
</reference>
<keyword evidence="1" id="KW-0472">Membrane</keyword>
<keyword evidence="3" id="KW-1185">Reference proteome</keyword>
<dbReference type="OrthoDB" id="7069365at2"/>
<evidence type="ECO:0000256" key="1">
    <source>
        <dbReference type="SAM" id="Phobius"/>
    </source>
</evidence>
<evidence type="ECO:0008006" key="4">
    <source>
        <dbReference type="Google" id="ProtNLM"/>
    </source>
</evidence>
<dbReference type="EMBL" id="SDKK01000011">
    <property type="protein sequence ID" value="TYC56149.1"/>
    <property type="molecule type" value="Genomic_DNA"/>
</dbReference>
<feature type="transmembrane region" description="Helical" evidence="1">
    <location>
        <begin position="165"/>
        <end position="190"/>
    </location>
</feature>
<feature type="transmembrane region" description="Helical" evidence="1">
    <location>
        <begin position="211"/>
        <end position="229"/>
    </location>
</feature>
<keyword evidence="1" id="KW-0812">Transmembrane</keyword>
<dbReference type="RefSeq" id="WP_148579442.1">
    <property type="nucleotide sequence ID" value="NZ_SDKK01000011.1"/>
</dbReference>
<dbReference type="AlphaFoldDB" id="A0A6C2CRJ0"/>
<proteinExistence type="predicted"/>
<organism evidence="2 3">
    <name type="scientific">Zoogloea oleivorans</name>
    <dbReference type="NCBI Taxonomy" id="1552750"/>
    <lineage>
        <taxon>Bacteria</taxon>
        <taxon>Pseudomonadati</taxon>
        <taxon>Pseudomonadota</taxon>
        <taxon>Betaproteobacteria</taxon>
        <taxon>Rhodocyclales</taxon>
        <taxon>Zoogloeaceae</taxon>
        <taxon>Zoogloea</taxon>
    </lineage>
</organism>
<comment type="caution">
    <text evidence="2">The sequence shown here is derived from an EMBL/GenBank/DDBJ whole genome shotgun (WGS) entry which is preliminary data.</text>
</comment>
<feature type="transmembrane region" description="Helical" evidence="1">
    <location>
        <begin position="354"/>
        <end position="375"/>
    </location>
</feature>
<protein>
    <recommendedName>
        <fullName evidence="4">Polysaccharide biosynthesis protein</fullName>
    </recommendedName>
</protein>
<feature type="transmembrane region" description="Helical" evidence="1">
    <location>
        <begin position="112"/>
        <end position="128"/>
    </location>
</feature>
<feature type="transmembrane region" description="Helical" evidence="1">
    <location>
        <begin position="84"/>
        <end position="106"/>
    </location>
</feature>
<feature type="transmembrane region" description="Helical" evidence="1">
    <location>
        <begin position="235"/>
        <end position="253"/>
    </location>
</feature>
<feature type="transmembrane region" description="Helical" evidence="1">
    <location>
        <begin position="381"/>
        <end position="399"/>
    </location>
</feature>
<gene>
    <name evidence="2" type="ORF">ETQ85_12665</name>
</gene>
<sequence length="413" mass="43681">MSGRLQSILRRGEVLAVTAAPGGQRLLHFMLIQILCGTEALGRFANDVSIAMMLGLFSAVGWSALILARVPVAGAGQSAPVMLGLARGALVFTLLACLPLPLLAWAGWVFEPGWTALLLAGWTAYTLIRHYGLALGTYRILLVMEVLVVLALAAGLGLFGATHPVMAYAALAIPTVLMGGLGLILLIVRARAGGGAVPLPAGTARTAAEQAALNLVSAGMSMILVPLTVQVAGQGYGGLVALIGSMTSVLLLFPRALTFNALPALARVVRQQGVEEVRALLGTLRSNLVRLNSGLSLLAIVAWSLMAWWGKRPDFALSGATAIFLLQLASFYVGQLVLPEANYLQTVEETRLPLQVNLLSLIFFVLACWMVMILVPAGLNAVLSLFSVLLLVTLLRNILLRRAVLRRAPEVFA</sequence>
<name>A0A6C2CRJ0_9RHOO</name>
<feature type="transmembrane region" description="Helical" evidence="1">
    <location>
        <begin position="288"/>
        <end position="309"/>
    </location>
</feature>
<evidence type="ECO:0000313" key="2">
    <source>
        <dbReference type="EMBL" id="TYC56149.1"/>
    </source>
</evidence>
<dbReference type="Proteomes" id="UP000389128">
    <property type="component" value="Unassembled WGS sequence"/>
</dbReference>
<feature type="transmembrane region" description="Helical" evidence="1">
    <location>
        <begin position="140"/>
        <end position="159"/>
    </location>
</feature>
<evidence type="ECO:0000313" key="3">
    <source>
        <dbReference type="Proteomes" id="UP000389128"/>
    </source>
</evidence>
<keyword evidence="1" id="KW-1133">Transmembrane helix</keyword>